<evidence type="ECO:0000256" key="5">
    <source>
        <dbReference type="ARBA" id="ARBA00023237"/>
    </source>
</evidence>
<keyword evidence="5" id="KW-0998">Cell outer membrane</keyword>
<evidence type="ECO:0000256" key="2">
    <source>
        <dbReference type="ARBA" id="ARBA00006275"/>
    </source>
</evidence>
<dbReference type="SUPFAM" id="SSF48452">
    <property type="entry name" value="TPR-like"/>
    <property type="match status" value="1"/>
</dbReference>
<keyword evidence="4" id="KW-0472">Membrane</keyword>
<evidence type="ECO:0000256" key="1">
    <source>
        <dbReference type="ARBA" id="ARBA00004442"/>
    </source>
</evidence>
<dbReference type="EMBL" id="BAABCB010000030">
    <property type="protein sequence ID" value="GAA4246080.1"/>
    <property type="molecule type" value="Genomic_DNA"/>
</dbReference>
<evidence type="ECO:0000256" key="3">
    <source>
        <dbReference type="ARBA" id="ARBA00022729"/>
    </source>
</evidence>
<comment type="caution">
    <text evidence="9">The sequence shown here is derived from an EMBL/GenBank/DDBJ whole genome shotgun (WGS) entry which is preliminary data.</text>
</comment>
<evidence type="ECO:0000256" key="6">
    <source>
        <dbReference type="SAM" id="SignalP"/>
    </source>
</evidence>
<feature type="domain" description="RagB/SusD" evidence="7">
    <location>
        <begin position="287"/>
        <end position="640"/>
    </location>
</feature>
<evidence type="ECO:0008006" key="11">
    <source>
        <dbReference type="Google" id="ProtNLM"/>
    </source>
</evidence>
<comment type="subcellular location">
    <subcellularLocation>
        <location evidence="1">Cell outer membrane</location>
    </subcellularLocation>
</comment>
<evidence type="ECO:0000256" key="4">
    <source>
        <dbReference type="ARBA" id="ARBA00023136"/>
    </source>
</evidence>
<gene>
    <name evidence="9" type="ORF">GCM10022292_31040</name>
</gene>
<keyword evidence="10" id="KW-1185">Reference proteome</keyword>
<feature type="signal peptide" evidence="6">
    <location>
        <begin position="1"/>
        <end position="22"/>
    </location>
</feature>
<keyword evidence="3 6" id="KW-0732">Signal</keyword>
<dbReference type="RefSeq" id="WP_344715887.1">
    <property type="nucleotide sequence ID" value="NZ_BAABCB010000030.1"/>
</dbReference>
<dbReference type="PROSITE" id="PS51257">
    <property type="entry name" value="PROKAR_LIPOPROTEIN"/>
    <property type="match status" value="1"/>
</dbReference>
<dbReference type="Proteomes" id="UP001501682">
    <property type="component" value="Unassembled WGS sequence"/>
</dbReference>
<feature type="chain" id="PRO_5046182591" description="RagB/SusD family nutrient uptake outer membrane protein" evidence="6">
    <location>
        <begin position="23"/>
        <end position="640"/>
    </location>
</feature>
<evidence type="ECO:0000313" key="9">
    <source>
        <dbReference type="EMBL" id="GAA4246080.1"/>
    </source>
</evidence>
<dbReference type="Pfam" id="PF14322">
    <property type="entry name" value="SusD-like_3"/>
    <property type="match status" value="1"/>
</dbReference>
<dbReference type="InterPro" id="IPR012944">
    <property type="entry name" value="SusD_RagB_dom"/>
</dbReference>
<organism evidence="9 10">
    <name type="scientific">Winogradskyella damuponensis</name>
    <dbReference type="NCBI Taxonomy" id="943939"/>
    <lineage>
        <taxon>Bacteria</taxon>
        <taxon>Pseudomonadati</taxon>
        <taxon>Bacteroidota</taxon>
        <taxon>Flavobacteriia</taxon>
        <taxon>Flavobacteriales</taxon>
        <taxon>Flavobacteriaceae</taxon>
        <taxon>Winogradskyella</taxon>
    </lineage>
</organism>
<dbReference type="Pfam" id="PF07980">
    <property type="entry name" value="SusD_RagB"/>
    <property type="match status" value="1"/>
</dbReference>
<dbReference type="CDD" id="cd12956">
    <property type="entry name" value="CBM_SusE-F_like"/>
    <property type="match status" value="1"/>
</dbReference>
<reference evidence="10" key="1">
    <citation type="journal article" date="2019" name="Int. J. Syst. Evol. Microbiol.">
        <title>The Global Catalogue of Microorganisms (GCM) 10K type strain sequencing project: providing services to taxonomists for standard genome sequencing and annotation.</title>
        <authorList>
            <consortium name="The Broad Institute Genomics Platform"/>
            <consortium name="The Broad Institute Genome Sequencing Center for Infectious Disease"/>
            <person name="Wu L."/>
            <person name="Ma J."/>
        </authorList>
    </citation>
    <scope>NUCLEOTIDE SEQUENCE [LARGE SCALE GENOMIC DNA]</scope>
    <source>
        <strain evidence="10">JCM 17633</strain>
    </source>
</reference>
<name>A0ABP8D1Q2_9FLAO</name>
<dbReference type="InterPro" id="IPR011990">
    <property type="entry name" value="TPR-like_helical_dom_sf"/>
</dbReference>
<proteinExistence type="inferred from homology"/>
<evidence type="ECO:0000259" key="8">
    <source>
        <dbReference type="Pfam" id="PF14322"/>
    </source>
</evidence>
<comment type="similarity">
    <text evidence="2">Belongs to the SusD family.</text>
</comment>
<evidence type="ECO:0000259" key="7">
    <source>
        <dbReference type="Pfam" id="PF07980"/>
    </source>
</evidence>
<dbReference type="Gene3D" id="1.10.3780.10">
    <property type="entry name" value="SusD-like"/>
    <property type="match status" value="1"/>
</dbReference>
<sequence length="640" mass="70595">MKNRMKQLIFIAAISFFMTSCHDDLDQNPIDPDSFTEQDVFANATEAKSALAKLYASLALTGQSGPAGQPDISGIDEGFSQYTRMLFNLNELTTDHAVVGWGDPGLPDLHGLYWSAGNDFTGAMYARLAQEVSFTNAFIQNASQLPDEEAQTFIAEARFLRAFAYYNLIDFYANVPLVTEITTDLPSQSSRTELFDFVESELLDIQDLLLDSNEYGRVDKVAAWALLSKLYLNAEVWTGTPRYTDCVTYSENVLNSSYVINTTDANGNGSAYDELFLADNDTNGAQNEFIFTLNFDGIYSQTYGGSTFIVHGATGGSMDPTSLGINGGWGGYRTTKALVEKFETSEIDLPALNSSLGGTLSDWGLVGDLNNWGDPNEDGNPDEDADIEMYEISTNQYALYIELADGFFKFRFNEDWGVNYGDNDADGILEAGGANIEVTAGTYLVTFDLDNLTYELTEVIAEGDKRAMFYTDGQTLEIESIPQFTQGYAVTKFKNIDSNGNQGSDGSGDFVDTDLPIIRLAEIYLNYAEANLRGGGGSIATAVDKINELRMRAYGGPSGNISSGDLTLDFVLDERSRELYWEGQRRTDLIRYNYFTTNGYLWPFKGNQLNGTSVNSFRNIFPIPTNTIATNPNLIQNEGY</sequence>
<dbReference type="Gene3D" id="1.25.40.900">
    <property type="match status" value="1"/>
</dbReference>
<dbReference type="InterPro" id="IPR033985">
    <property type="entry name" value="SusD-like_N"/>
</dbReference>
<protein>
    <recommendedName>
        <fullName evidence="11">RagB/SusD family nutrient uptake outer membrane protein</fullName>
    </recommendedName>
</protein>
<evidence type="ECO:0000313" key="10">
    <source>
        <dbReference type="Proteomes" id="UP001501682"/>
    </source>
</evidence>
<accession>A0ABP8D1Q2</accession>
<feature type="domain" description="SusD-like N-terminal" evidence="8">
    <location>
        <begin position="139"/>
        <end position="232"/>
    </location>
</feature>
<dbReference type="Gene3D" id="2.60.40.3620">
    <property type="match status" value="1"/>
</dbReference>
<dbReference type="Gene3D" id="1.25.40.390">
    <property type="match status" value="1"/>
</dbReference>